<gene>
    <name evidence="3" type="ORF">ACA1_053620</name>
</gene>
<dbReference type="OrthoDB" id="2133332at2759"/>
<feature type="compositionally biased region" description="Basic residues" evidence="1">
    <location>
        <begin position="1"/>
        <end position="15"/>
    </location>
</feature>
<dbReference type="RefSeq" id="XP_004344031.1">
    <property type="nucleotide sequence ID" value="XM_004343981.1"/>
</dbReference>
<reference evidence="3 4" key="1">
    <citation type="journal article" date="2013" name="Genome Biol.">
        <title>Genome of Acanthamoeba castellanii highlights extensive lateral gene transfer and early evolution of tyrosine kinase signaling.</title>
        <authorList>
            <person name="Clarke M."/>
            <person name="Lohan A.J."/>
            <person name="Liu B."/>
            <person name="Lagkouvardos I."/>
            <person name="Roy S."/>
            <person name="Zafar N."/>
            <person name="Bertelli C."/>
            <person name="Schilde C."/>
            <person name="Kianianmomeni A."/>
            <person name="Burglin T.R."/>
            <person name="Frech C."/>
            <person name="Turcotte B."/>
            <person name="Kopec K.O."/>
            <person name="Synnott J.M."/>
            <person name="Choo C."/>
            <person name="Paponov I."/>
            <person name="Finkler A."/>
            <person name="Soon Heng Tan C."/>
            <person name="Hutchins A.P."/>
            <person name="Weinmeier T."/>
            <person name="Rattei T."/>
            <person name="Chu J.S."/>
            <person name="Gimenez G."/>
            <person name="Irimia M."/>
            <person name="Rigden D.J."/>
            <person name="Fitzpatrick D.A."/>
            <person name="Lorenzo-Morales J."/>
            <person name="Bateman A."/>
            <person name="Chiu C.H."/>
            <person name="Tang P."/>
            <person name="Hegemann P."/>
            <person name="Fromm H."/>
            <person name="Raoult D."/>
            <person name="Greub G."/>
            <person name="Miranda-Saavedra D."/>
            <person name="Chen N."/>
            <person name="Nash P."/>
            <person name="Ginger M.L."/>
            <person name="Horn M."/>
            <person name="Schaap P."/>
            <person name="Caler L."/>
            <person name="Loftus B."/>
        </authorList>
    </citation>
    <scope>NUCLEOTIDE SEQUENCE [LARGE SCALE GENOMIC DNA]</scope>
    <source>
        <strain evidence="3 4">Neff</strain>
    </source>
</reference>
<protein>
    <submittedName>
        <fullName evidence="3">Uncharacterized protein</fullName>
    </submittedName>
</protein>
<feature type="compositionally biased region" description="Basic and acidic residues" evidence="1">
    <location>
        <begin position="192"/>
        <end position="201"/>
    </location>
</feature>
<sequence>MGRRKTSKQHHHGQRASKGDSSSSSSSCTHHNPHQKSCDAQPAAAAGGPNTSASSCAPLPSLFEAVLRLPWDYGLVPLASLLALCARALYWAARALLVGLMWASLVLLVDLVLLRPLRLVRRAPHALREATAALVAALVPAYEDARALRSAIARLEKRLKRTEQHLKQQNKALHQLQQQQRGHHHQLPSSPSHDERRHVAEARQQQFEGVRDLMRVKLKPTTKLSDVVVDEEACGSNSSFSGGSSRKAPRGLSVSLADITNVQLRRSAARQPAHGAGARGSPLKVPAGFQLKRVQGIERSPGGTPIRPDIVKSSHNNTVDKFAIALKKKFESSLISSPPRSAHASPACSPMAPGTPISLNASFARSPNNLSACLSPLASFLDSSVISPIRADKL</sequence>
<keyword evidence="2" id="KW-1133">Transmembrane helix</keyword>
<feature type="transmembrane region" description="Helical" evidence="2">
    <location>
        <begin position="96"/>
        <end position="114"/>
    </location>
</feature>
<name>L8H7E7_ACACF</name>
<organism evidence="3 4">
    <name type="scientific">Acanthamoeba castellanii (strain ATCC 30010 / Neff)</name>
    <dbReference type="NCBI Taxonomy" id="1257118"/>
    <lineage>
        <taxon>Eukaryota</taxon>
        <taxon>Amoebozoa</taxon>
        <taxon>Discosea</taxon>
        <taxon>Longamoebia</taxon>
        <taxon>Centramoebida</taxon>
        <taxon>Acanthamoebidae</taxon>
        <taxon>Acanthamoeba</taxon>
    </lineage>
</organism>
<feature type="region of interest" description="Disordered" evidence="1">
    <location>
        <begin position="164"/>
        <end position="202"/>
    </location>
</feature>
<evidence type="ECO:0000256" key="2">
    <source>
        <dbReference type="SAM" id="Phobius"/>
    </source>
</evidence>
<dbReference type="VEuPathDB" id="AmoebaDB:ACA1_053620"/>
<dbReference type="GeneID" id="14921496"/>
<dbReference type="AlphaFoldDB" id="L8H7E7"/>
<keyword evidence="4" id="KW-1185">Reference proteome</keyword>
<feature type="region of interest" description="Disordered" evidence="1">
    <location>
        <begin position="1"/>
        <end position="50"/>
    </location>
</feature>
<dbReference type="EMBL" id="KB007909">
    <property type="protein sequence ID" value="ELR20628.1"/>
    <property type="molecule type" value="Genomic_DNA"/>
</dbReference>
<keyword evidence="2" id="KW-0812">Transmembrane</keyword>
<accession>L8H7E7</accession>
<evidence type="ECO:0000313" key="4">
    <source>
        <dbReference type="Proteomes" id="UP000011083"/>
    </source>
</evidence>
<dbReference type="Proteomes" id="UP000011083">
    <property type="component" value="Unassembled WGS sequence"/>
</dbReference>
<evidence type="ECO:0000256" key="1">
    <source>
        <dbReference type="SAM" id="MobiDB-lite"/>
    </source>
</evidence>
<keyword evidence="2" id="KW-0472">Membrane</keyword>
<evidence type="ECO:0000313" key="3">
    <source>
        <dbReference type="EMBL" id="ELR20628.1"/>
    </source>
</evidence>
<proteinExistence type="predicted"/>
<dbReference type="KEGG" id="acan:ACA1_053620"/>
<feature type="compositionally biased region" description="Low complexity" evidence="1">
    <location>
        <begin position="167"/>
        <end position="180"/>
    </location>
</feature>